<accession>A0A1Q9C980</accession>
<evidence type="ECO:0000313" key="2">
    <source>
        <dbReference type="EMBL" id="OLP79502.1"/>
    </source>
</evidence>
<dbReference type="AlphaFoldDB" id="A0A1Q9C980"/>
<name>A0A1Q9C980_SYMMI</name>
<reference evidence="2 3" key="1">
    <citation type="submission" date="2016-02" db="EMBL/GenBank/DDBJ databases">
        <title>Genome analysis of coral dinoflagellate symbionts highlights evolutionary adaptations to a symbiotic lifestyle.</title>
        <authorList>
            <person name="Aranda M."/>
            <person name="Li Y."/>
            <person name="Liew Y.J."/>
            <person name="Baumgarten S."/>
            <person name="Simakov O."/>
            <person name="Wilson M."/>
            <person name="Piel J."/>
            <person name="Ashoor H."/>
            <person name="Bougouffa S."/>
            <person name="Bajic V.B."/>
            <person name="Ryu T."/>
            <person name="Ravasi T."/>
            <person name="Bayer T."/>
            <person name="Micklem G."/>
            <person name="Kim H."/>
            <person name="Bhak J."/>
            <person name="Lajeunesse T.C."/>
            <person name="Voolstra C.R."/>
        </authorList>
    </citation>
    <scope>NUCLEOTIDE SEQUENCE [LARGE SCALE GENOMIC DNA]</scope>
    <source>
        <strain evidence="2 3">CCMP2467</strain>
    </source>
</reference>
<keyword evidence="3" id="KW-1185">Reference proteome</keyword>
<keyword evidence="1" id="KW-1133">Transmembrane helix</keyword>
<dbReference type="EMBL" id="LSRX01001476">
    <property type="protein sequence ID" value="OLP79502.1"/>
    <property type="molecule type" value="Genomic_DNA"/>
</dbReference>
<dbReference type="Proteomes" id="UP000186817">
    <property type="component" value="Unassembled WGS sequence"/>
</dbReference>
<protein>
    <submittedName>
        <fullName evidence="2">Uncharacterized protein</fullName>
    </submittedName>
</protein>
<gene>
    <name evidence="2" type="ORF">AK812_SmicGene40199</name>
</gene>
<proteinExistence type="predicted"/>
<dbReference type="OrthoDB" id="444744at2759"/>
<feature type="transmembrane region" description="Helical" evidence="1">
    <location>
        <begin position="75"/>
        <end position="99"/>
    </location>
</feature>
<evidence type="ECO:0000256" key="1">
    <source>
        <dbReference type="SAM" id="Phobius"/>
    </source>
</evidence>
<keyword evidence="1" id="KW-0472">Membrane</keyword>
<evidence type="ECO:0000313" key="3">
    <source>
        <dbReference type="Proteomes" id="UP000186817"/>
    </source>
</evidence>
<organism evidence="2 3">
    <name type="scientific">Symbiodinium microadriaticum</name>
    <name type="common">Dinoflagellate</name>
    <name type="synonym">Zooxanthella microadriatica</name>
    <dbReference type="NCBI Taxonomy" id="2951"/>
    <lineage>
        <taxon>Eukaryota</taxon>
        <taxon>Sar</taxon>
        <taxon>Alveolata</taxon>
        <taxon>Dinophyceae</taxon>
        <taxon>Suessiales</taxon>
        <taxon>Symbiodiniaceae</taxon>
        <taxon>Symbiodinium</taxon>
    </lineage>
</organism>
<sequence length="280" mass="31174">MPSTARLLVDLTISASSRESSPWVAAVADLHQIHIYINIDVNVDVYIHISICTCICIYIYIYTSTYTYTYAYAYAYTYTYICIYIFTFISIFVFLSALFTLSAYTVYTKAQQEEGAAGTTSSTSIFAGDALSKALESHALDMSDAEEEEDQAFWGGVTIIVPPGVAVEQNGQAIMGSFAGNGGVYSSATETVQSRAAWPESDALFILQRLLGKLQDVEQDQAVALRCQQAGWVTTDKKWILQKWCKETRMLVQDKNMPHWKVQSSADLHHNTLTPETLKL</sequence>
<feature type="transmembrane region" description="Helical" evidence="1">
    <location>
        <begin position="45"/>
        <end position="63"/>
    </location>
</feature>
<comment type="caution">
    <text evidence="2">The sequence shown here is derived from an EMBL/GenBank/DDBJ whole genome shotgun (WGS) entry which is preliminary data.</text>
</comment>
<keyword evidence="1" id="KW-0812">Transmembrane</keyword>